<dbReference type="Pfam" id="PF12746">
    <property type="entry name" value="GNAT_acetyltran"/>
    <property type="match status" value="1"/>
</dbReference>
<feature type="domain" description="N-acetyltransferase" evidence="1">
    <location>
        <begin position="134"/>
        <end position="261"/>
    </location>
</feature>
<dbReference type="PROSITE" id="PS51186">
    <property type="entry name" value="GNAT"/>
    <property type="match status" value="1"/>
</dbReference>
<evidence type="ECO:0000313" key="2">
    <source>
        <dbReference type="EMBL" id="RKL66068.1"/>
    </source>
</evidence>
<dbReference type="GO" id="GO:0016747">
    <property type="term" value="F:acyltransferase activity, transferring groups other than amino-acyl groups"/>
    <property type="evidence" value="ECO:0007669"/>
    <property type="project" value="InterPro"/>
</dbReference>
<comment type="caution">
    <text evidence="2">The sequence shown here is derived from an EMBL/GenBank/DDBJ whole genome shotgun (WGS) entry which is preliminary data.</text>
</comment>
<evidence type="ECO:0000313" key="3">
    <source>
        <dbReference type="Proteomes" id="UP000281498"/>
    </source>
</evidence>
<dbReference type="OrthoDB" id="7054616at2"/>
<keyword evidence="3" id="KW-1185">Reference proteome</keyword>
<dbReference type="InterPro" id="IPR016181">
    <property type="entry name" value="Acyl_CoA_acyltransferase"/>
</dbReference>
<accession>A0A3A9K416</accession>
<dbReference type="Proteomes" id="UP000281498">
    <property type="component" value="Unassembled WGS sequence"/>
</dbReference>
<name>A0A3A9K416_9BACI</name>
<reference evidence="2 3" key="1">
    <citation type="submission" date="2017-10" db="EMBL/GenBank/DDBJ databases">
        <title>Bacillus sp. nov., a halophilic bacterium isolated from a Keqin Lake.</title>
        <authorList>
            <person name="Wang H."/>
        </authorList>
    </citation>
    <scope>NUCLEOTIDE SEQUENCE [LARGE SCALE GENOMIC DNA]</scope>
    <source>
        <strain evidence="2 3">KCTC 13187</strain>
    </source>
</reference>
<dbReference type="InterPro" id="IPR027365">
    <property type="entry name" value="GNAT_acetyltra_YdfB-like"/>
</dbReference>
<organism evidence="2 3">
    <name type="scientific">Salipaludibacillus neizhouensis</name>
    <dbReference type="NCBI Taxonomy" id="885475"/>
    <lineage>
        <taxon>Bacteria</taxon>
        <taxon>Bacillati</taxon>
        <taxon>Bacillota</taxon>
        <taxon>Bacilli</taxon>
        <taxon>Bacillales</taxon>
        <taxon>Bacillaceae</taxon>
    </lineage>
</organism>
<gene>
    <name evidence="2" type="ORF">CR203_17400</name>
</gene>
<dbReference type="EMBL" id="PDOE01000009">
    <property type="protein sequence ID" value="RKL66068.1"/>
    <property type="molecule type" value="Genomic_DNA"/>
</dbReference>
<dbReference type="PANTHER" id="PTHR31143:SF2">
    <property type="entry name" value="FR47-LIKE DOMAIN-CONTAINING PROTEIN-RELATED"/>
    <property type="match status" value="1"/>
</dbReference>
<dbReference type="PANTHER" id="PTHR31143">
    <property type="match status" value="1"/>
</dbReference>
<dbReference type="AlphaFoldDB" id="A0A3A9K416"/>
<dbReference type="SUPFAM" id="SSF55729">
    <property type="entry name" value="Acyl-CoA N-acyltransferases (Nat)"/>
    <property type="match status" value="1"/>
</dbReference>
<proteinExistence type="predicted"/>
<dbReference type="RefSeq" id="WP_110938140.1">
    <property type="nucleotide sequence ID" value="NZ_KZ614147.1"/>
</dbReference>
<sequence length="261" mass="30015">MVTLIKEDYQMVKSLLEENSATVPTFADAIVDGFIEGNIYTDDKVEPRSLVVETRNGKYFVCGEQSHSCIQVFKKLIDEKKEESLMIFSGNAAWDTYIENILHKTTIVKTTRTWFIFNAERFYEMKDTVPAIQTEVKSITRDLMNMSEKYRDSYYKSNWGNVDSFFTWGIGVCALHNDILVGECISIYRSNRKAEIDIFTEDDFRGYGLGFLLAKHFIATCLDENIIPTWDCDVTNKASVRLAGKVGFDRGPVYSHYEIVR</sequence>
<evidence type="ECO:0000259" key="1">
    <source>
        <dbReference type="PROSITE" id="PS51186"/>
    </source>
</evidence>
<dbReference type="InterPro" id="IPR000182">
    <property type="entry name" value="GNAT_dom"/>
</dbReference>
<protein>
    <recommendedName>
        <fullName evidence="1">N-acetyltransferase domain-containing protein</fullName>
    </recommendedName>
</protein>
<dbReference type="Gene3D" id="3.40.630.30">
    <property type="match status" value="1"/>
</dbReference>